<dbReference type="InterPro" id="IPR052715">
    <property type="entry name" value="RAYT_transposase"/>
</dbReference>
<gene>
    <name evidence="2" type="ORF">AOQ71_03845</name>
</gene>
<dbReference type="InterPro" id="IPR002686">
    <property type="entry name" value="Transposase_17"/>
</dbReference>
<evidence type="ECO:0000259" key="1">
    <source>
        <dbReference type="SMART" id="SM01321"/>
    </source>
</evidence>
<dbReference type="SUPFAM" id="SSF143422">
    <property type="entry name" value="Transposase IS200-like"/>
    <property type="match status" value="1"/>
</dbReference>
<accession>A0A0R3ECA1</accession>
<name>A0A0R3ECA1_9BRAD</name>
<dbReference type="STRING" id="989370.AOQ71_03845"/>
<proteinExistence type="predicted"/>
<evidence type="ECO:0000313" key="3">
    <source>
        <dbReference type="Proteomes" id="UP000051936"/>
    </source>
</evidence>
<comment type="caution">
    <text evidence="2">The sequence shown here is derived from an EMBL/GenBank/DDBJ whole genome shotgun (WGS) entry which is preliminary data.</text>
</comment>
<dbReference type="EMBL" id="LJYG01000016">
    <property type="protein sequence ID" value="KRQ17314.1"/>
    <property type="molecule type" value="Genomic_DNA"/>
</dbReference>
<dbReference type="OrthoDB" id="9794403at2"/>
<dbReference type="GO" id="GO:0043565">
    <property type="term" value="F:sequence-specific DNA binding"/>
    <property type="evidence" value="ECO:0007669"/>
    <property type="project" value="TreeGrafter"/>
</dbReference>
<dbReference type="InterPro" id="IPR036515">
    <property type="entry name" value="Transposase_17_sf"/>
</dbReference>
<dbReference type="RefSeq" id="WP_057741892.1">
    <property type="nucleotide sequence ID" value="NZ_LJYG01000016.1"/>
</dbReference>
<dbReference type="GO" id="GO:0006313">
    <property type="term" value="P:DNA transposition"/>
    <property type="evidence" value="ECO:0007669"/>
    <property type="project" value="InterPro"/>
</dbReference>
<dbReference type="Gene3D" id="3.30.70.1290">
    <property type="entry name" value="Transposase IS200-like"/>
    <property type="match status" value="1"/>
</dbReference>
<dbReference type="GO" id="GO:0004803">
    <property type="term" value="F:transposase activity"/>
    <property type="evidence" value="ECO:0007669"/>
    <property type="project" value="InterPro"/>
</dbReference>
<dbReference type="Proteomes" id="UP000051936">
    <property type="component" value="Unassembled WGS sequence"/>
</dbReference>
<protein>
    <submittedName>
        <fullName evidence="2">Transposase</fullName>
    </submittedName>
</protein>
<reference evidence="2 3" key="1">
    <citation type="submission" date="2015-09" db="EMBL/GenBank/DDBJ databases">
        <title>Draft Genome Sequence of Bradyrhizobium manausense Strain BR 3351T, a Novel Symbiotic Nitrogen-Fixing Alphaproteobacterium Isolated from Brazilian Amazon Rain Forest.</title>
        <authorList>
            <person name="De Araujo J.L."/>
            <person name="Zilli J.E."/>
        </authorList>
    </citation>
    <scope>NUCLEOTIDE SEQUENCE [LARGE SCALE GENOMIC DNA]</scope>
    <source>
        <strain evidence="2 3">BR3351</strain>
    </source>
</reference>
<dbReference type="PANTHER" id="PTHR36966">
    <property type="entry name" value="REP-ASSOCIATED TYROSINE TRANSPOSASE"/>
    <property type="match status" value="1"/>
</dbReference>
<feature type="domain" description="Transposase IS200-like" evidence="1">
    <location>
        <begin position="7"/>
        <end position="129"/>
    </location>
</feature>
<dbReference type="NCBIfam" id="NF047646">
    <property type="entry name" value="REP_Tyr_transpos"/>
    <property type="match status" value="1"/>
</dbReference>
<sequence>MSRYRRAQGSTFFFTVVLADRSTTLLVDHVDRLRRIYQTVQQRRPFETVAICVLPDHLHAIWSLPDHDVDFSSRWNLIKGGFSRGMEAGSPSMSKLKKREKGIWQRRYWEHAIRDEEDLERHVDYIHFNPVKHGLVTRVRDWSLSSFHRYVEQGTLPVDWGGDMRDISGQFGE</sequence>
<organism evidence="2 3">
    <name type="scientific">Bradyrhizobium manausense</name>
    <dbReference type="NCBI Taxonomy" id="989370"/>
    <lineage>
        <taxon>Bacteria</taxon>
        <taxon>Pseudomonadati</taxon>
        <taxon>Pseudomonadota</taxon>
        <taxon>Alphaproteobacteria</taxon>
        <taxon>Hyphomicrobiales</taxon>
        <taxon>Nitrobacteraceae</taxon>
        <taxon>Bradyrhizobium</taxon>
    </lineage>
</organism>
<keyword evidence="3" id="KW-1185">Reference proteome</keyword>
<dbReference type="SMART" id="SM01321">
    <property type="entry name" value="Y1_Tnp"/>
    <property type="match status" value="1"/>
</dbReference>
<dbReference type="PANTHER" id="PTHR36966:SF1">
    <property type="entry name" value="REP-ASSOCIATED TYROSINE TRANSPOSASE"/>
    <property type="match status" value="1"/>
</dbReference>
<dbReference type="AlphaFoldDB" id="A0A0R3ECA1"/>
<dbReference type="Pfam" id="PF01797">
    <property type="entry name" value="Y1_Tnp"/>
    <property type="match status" value="1"/>
</dbReference>
<evidence type="ECO:0000313" key="2">
    <source>
        <dbReference type="EMBL" id="KRQ17314.1"/>
    </source>
</evidence>